<evidence type="ECO:0000313" key="2">
    <source>
        <dbReference type="EMBL" id="MCT7374212.1"/>
    </source>
</evidence>
<keyword evidence="1" id="KW-1133">Transmembrane helix</keyword>
<keyword evidence="1" id="KW-0812">Transmembrane</keyword>
<proteinExistence type="predicted"/>
<keyword evidence="1" id="KW-0472">Membrane</keyword>
<comment type="caution">
    <text evidence="2">The sequence shown here is derived from an EMBL/GenBank/DDBJ whole genome shotgun (WGS) entry which is preliminary data.</text>
</comment>
<keyword evidence="3" id="KW-1185">Reference proteome</keyword>
<dbReference type="RefSeq" id="WP_260900586.1">
    <property type="nucleotide sequence ID" value="NZ_JAOCZP010000001.1"/>
</dbReference>
<reference evidence="2 3" key="1">
    <citation type="submission" date="2022-09" db="EMBL/GenBank/DDBJ databases">
        <title>Chelativorans salina sp. nov., a novel slightly halophilic bacterium isolated from a saline lake sediment enrichment.</title>
        <authorList>
            <person name="Gao L."/>
            <person name="Fang B.-Z."/>
            <person name="Li W.-J."/>
        </authorList>
    </citation>
    <scope>NUCLEOTIDE SEQUENCE [LARGE SCALE GENOMIC DNA]</scope>
    <source>
        <strain evidence="2 3">EGI FJ00035</strain>
    </source>
</reference>
<dbReference type="EMBL" id="JAOCZP010000001">
    <property type="protein sequence ID" value="MCT7374212.1"/>
    <property type="molecule type" value="Genomic_DNA"/>
</dbReference>
<evidence type="ECO:0000313" key="3">
    <source>
        <dbReference type="Proteomes" id="UP001320831"/>
    </source>
</evidence>
<gene>
    <name evidence="2" type="ORF">N5A92_04090</name>
</gene>
<dbReference type="Proteomes" id="UP001320831">
    <property type="component" value="Unassembled WGS sequence"/>
</dbReference>
<organism evidence="2 3">
    <name type="scientific">Chelativorans salis</name>
    <dbReference type="NCBI Taxonomy" id="2978478"/>
    <lineage>
        <taxon>Bacteria</taxon>
        <taxon>Pseudomonadati</taxon>
        <taxon>Pseudomonadota</taxon>
        <taxon>Alphaproteobacteria</taxon>
        <taxon>Hyphomicrobiales</taxon>
        <taxon>Phyllobacteriaceae</taxon>
        <taxon>Chelativorans</taxon>
    </lineage>
</organism>
<sequence>MTRIANHPLGTATRMGPGYYPVLLGIVAIGLSLVIFLSGMSGGDRLPRSHGGHRALCWARLSPSSSPSASWA</sequence>
<feature type="transmembrane region" description="Helical" evidence="1">
    <location>
        <begin position="20"/>
        <end position="40"/>
    </location>
</feature>
<evidence type="ECO:0000256" key="1">
    <source>
        <dbReference type="SAM" id="Phobius"/>
    </source>
</evidence>
<name>A0ABT2LI09_9HYPH</name>
<accession>A0ABT2LI09</accession>
<protein>
    <submittedName>
        <fullName evidence="2">Uncharacterized protein</fullName>
    </submittedName>
</protein>